<evidence type="ECO:0000256" key="5">
    <source>
        <dbReference type="ARBA" id="ARBA00022490"/>
    </source>
</evidence>
<dbReference type="GeneTree" id="ENSGT00390000018397"/>
<gene>
    <name evidence="11 13" type="primary">Rdm1</name>
</gene>
<proteinExistence type="predicted"/>
<dbReference type="AlphaFoldDB" id="A0A8I5ZZZ4"/>
<reference evidence="11" key="3">
    <citation type="submission" date="2025-09" db="UniProtKB">
        <authorList>
            <consortium name="Ensembl"/>
        </authorList>
    </citation>
    <scope>IDENTIFICATION</scope>
    <source>
        <strain evidence="11">Brown Norway</strain>
    </source>
</reference>
<dbReference type="RefSeq" id="XP_063124815.1">
    <property type="nucleotide sequence ID" value="XM_063268745.1"/>
</dbReference>
<dbReference type="GO" id="GO:0003677">
    <property type="term" value="F:DNA binding"/>
    <property type="evidence" value="ECO:0007669"/>
    <property type="project" value="UniProtKB-KW"/>
</dbReference>
<dbReference type="PANTHER" id="PTHR31164:SF1">
    <property type="entry name" value="RAD52 MOTIF-CONTAINING PROTEIN 1"/>
    <property type="match status" value="1"/>
</dbReference>
<dbReference type="PANTHER" id="PTHR31164">
    <property type="entry name" value="RAD52 MOTIF-CONTAINING PROTEIN 1"/>
    <property type="match status" value="1"/>
</dbReference>
<dbReference type="KEGG" id="rno:287726"/>
<dbReference type="OrthoDB" id="6287754at2759"/>
<dbReference type="Gene3D" id="3.30.70.330">
    <property type="match status" value="1"/>
</dbReference>
<dbReference type="AGR" id="RGD:1310432"/>
<keyword evidence="5" id="KW-0963">Cytoplasm</keyword>
<evidence type="ECO:0000256" key="1">
    <source>
        <dbReference type="ARBA" id="ARBA00004496"/>
    </source>
</evidence>
<dbReference type="RGD" id="1310432">
    <property type="gene designation" value="Rdm1"/>
</dbReference>
<dbReference type="InterPro" id="IPR012677">
    <property type="entry name" value="Nucleotide-bd_a/b_plait_sf"/>
</dbReference>
<accession>A0A8I5ZZZ4</accession>
<comment type="subcellular location">
    <subcellularLocation>
        <location evidence="1">Cytoplasm</location>
    </subcellularLocation>
    <subcellularLocation>
        <location evidence="2">Nucleus</location>
        <location evidence="2">Nucleolus</location>
    </subcellularLocation>
</comment>
<dbReference type="CDD" id="cd12364">
    <property type="entry name" value="RRM_RDM1"/>
    <property type="match status" value="1"/>
</dbReference>
<protein>
    <recommendedName>
        <fullName evidence="4">RAD52 motif-containing protein 1</fullName>
    </recommendedName>
</protein>
<dbReference type="InterPro" id="IPR000504">
    <property type="entry name" value="RRM_dom"/>
</dbReference>
<comment type="subunit">
    <text evidence="3">Homodimer.</text>
</comment>
<evidence type="ECO:0000256" key="7">
    <source>
        <dbReference type="ARBA" id="ARBA00023125"/>
    </source>
</evidence>
<keyword evidence="7" id="KW-0238">DNA-binding</keyword>
<dbReference type="Pfam" id="PF00076">
    <property type="entry name" value="RRM_1"/>
    <property type="match status" value="1"/>
</dbReference>
<evidence type="ECO:0000256" key="6">
    <source>
        <dbReference type="ARBA" id="ARBA00022884"/>
    </source>
</evidence>
<dbReference type="Proteomes" id="UP000002494">
    <property type="component" value="Chromosome 10"/>
</dbReference>
<dbReference type="GO" id="GO:0005730">
    <property type="term" value="C:nucleolus"/>
    <property type="evidence" value="ECO:0000266"/>
    <property type="project" value="RGD"/>
</dbReference>
<keyword evidence="12" id="KW-1185">Reference proteome</keyword>
<dbReference type="GO" id="GO:0003723">
    <property type="term" value="F:RNA binding"/>
    <property type="evidence" value="ECO:0007669"/>
    <property type="project" value="UniProtKB-UniRule"/>
</dbReference>
<organism evidence="11 12">
    <name type="scientific">Rattus norvegicus</name>
    <name type="common">Rat</name>
    <dbReference type="NCBI Taxonomy" id="10116"/>
    <lineage>
        <taxon>Eukaryota</taxon>
        <taxon>Metazoa</taxon>
        <taxon>Chordata</taxon>
        <taxon>Craniata</taxon>
        <taxon>Vertebrata</taxon>
        <taxon>Euteleostomi</taxon>
        <taxon>Mammalia</taxon>
        <taxon>Eutheria</taxon>
        <taxon>Euarchontoglires</taxon>
        <taxon>Glires</taxon>
        <taxon>Rodentia</taxon>
        <taxon>Myomorpha</taxon>
        <taxon>Muroidea</taxon>
        <taxon>Muridae</taxon>
        <taxon>Murinae</taxon>
        <taxon>Rattus</taxon>
    </lineage>
</organism>
<feature type="domain" description="DM1" evidence="10">
    <location>
        <begin position="149"/>
        <end position="254"/>
    </location>
</feature>
<dbReference type="InterPro" id="IPR034200">
    <property type="entry name" value="RDM1_RRM"/>
</dbReference>
<evidence type="ECO:0000256" key="8">
    <source>
        <dbReference type="ARBA" id="ARBA00023242"/>
    </source>
</evidence>
<name>A0A8I5ZZZ4_RAT</name>
<sequence length="321" mass="35099">MAELISFVVPTQSDKVLLVWELSAGPPAEALSVRVLAEGEGAGITGAQEPRAPVEGGAQRTGSLRGTLSHRRLSGPKMFSQFGLLYSVRVFPNAAVAGPGFYAIVKFYSSRDAQRAQKACDGKPLFQTSPVKVRLGTRHKALQHQAFALNSSRCQELANYYFGFNGWSKRIVKLQELSGLEDAALAVPMQKRNPQFFCAVEVVLPAYGCTSPGVGISEEPLPQLEEGQPSFLTKRKTAQKLAFQAALSDAFQKLTIVVLESGRIAVEYRPTEEDLDARSEEELQNLIQVGCFPSSQSSQREEECLSDFSLEEEDLKLCGLH</sequence>
<keyword evidence="6" id="KW-0694">RNA-binding</keyword>
<dbReference type="GO" id="GO:0005829">
    <property type="term" value="C:cytosol"/>
    <property type="evidence" value="ECO:0000266"/>
    <property type="project" value="RGD"/>
</dbReference>
<dbReference type="OMA" id="PAYECRS"/>
<evidence type="ECO:0000256" key="3">
    <source>
        <dbReference type="ARBA" id="ARBA00011738"/>
    </source>
</evidence>
<dbReference type="CTD" id="201299"/>
<reference evidence="11" key="1">
    <citation type="submission" date="2024-01" db="EMBL/GenBank/DDBJ databases">
        <title>GRCr8: a new rat reference genome assembly contstructed from accurate long reads and long range scaffolding.</title>
        <authorList>
            <person name="Doris P.A."/>
            <person name="Kalbfleisch T."/>
            <person name="Li K."/>
            <person name="Howe K."/>
            <person name="Wood J."/>
        </authorList>
    </citation>
    <scope>NUCLEOTIDE SEQUENCE [LARGE SCALE GENOMIC DNA]</scope>
    <source>
        <strain evidence="11">Brown Norway</strain>
    </source>
</reference>
<evidence type="ECO:0000259" key="9">
    <source>
        <dbReference type="Pfam" id="PF00076"/>
    </source>
</evidence>
<evidence type="ECO:0000256" key="4">
    <source>
        <dbReference type="ARBA" id="ARBA00013723"/>
    </source>
</evidence>
<dbReference type="InterPro" id="IPR057652">
    <property type="entry name" value="DSRM_RDM1"/>
</dbReference>
<feature type="domain" description="RRM" evidence="9">
    <location>
        <begin position="77"/>
        <end position="126"/>
    </location>
</feature>
<evidence type="ECO:0000313" key="11">
    <source>
        <dbReference type="Ensembl" id="ENSRNOP00000084602.2"/>
    </source>
</evidence>
<evidence type="ECO:0000313" key="13">
    <source>
        <dbReference type="RGD" id="1310432"/>
    </source>
</evidence>
<reference evidence="11" key="2">
    <citation type="submission" date="2025-08" db="UniProtKB">
        <authorList>
            <consortium name="Ensembl"/>
        </authorList>
    </citation>
    <scope>IDENTIFICATION</scope>
    <source>
        <strain evidence="11">Brown Norway</strain>
    </source>
</reference>
<dbReference type="GeneID" id="287726"/>
<dbReference type="Ensembl" id="ENSRNOT00000106592.2">
    <property type="protein sequence ID" value="ENSRNOP00000084602.2"/>
    <property type="gene ID" value="ENSRNOG00000020751.8"/>
</dbReference>
<evidence type="ECO:0000256" key="2">
    <source>
        <dbReference type="ARBA" id="ARBA00004604"/>
    </source>
</evidence>
<dbReference type="SUPFAM" id="SSF54768">
    <property type="entry name" value="dsRNA-binding domain-like"/>
    <property type="match status" value="1"/>
</dbReference>
<evidence type="ECO:0000313" key="12">
    <source>
        <dbReference type="Proteomes" id="UP000002494"/>
    </source>
</evidence>
<dbReference type="Pfam" id="PF25517">
    <property type="entry name" value="DSRM_RDM1"/>
    <property type="match status" value="1"/>
</dbReference>
<keyword evidence="8" id="KW-0539">Nucleus</keyword>
<dbReference type="InterPro" id="IPR040224">
    <property type="entry name" value="RDM1"/>
</dbReference>
<evidence type="ECO:0000259" key="10">
    <source>
        <dbReference type="Pfam" id="PF25517"/>
    </source>
</evidence>